<feature type="coiled-coil region" evidence="1">
    <location>
        <begin position="579"/>
        <end position="625"/>
    </location>
</feature>
<dbReference type="EMBL" id="BQNB010016382">
    <property type="protein sequence ID" value="GJT51153.1"/>
    <property type="molecule type" value="Genomic_DNA"/>
</dbReference>
<accession>A0ABQ5EJR4</accession>
<dbReference type="Proteomes" id="UP001151760">
    <property type="component" value="Unassembled WGS sequence"/>
</dbReference>
<feature type="compositionally biased region" description="Basic residues" evidence="2">
    <location>
        <begin position="712"/>
        <end position="730"/>
    </location>
</feature>
<keyword evidence="4" id="KW-1185">Reference proteome</keyword>
<evidence type="ECO:0000256" key="2">
    <source>
        <dbReference type="SAM" id="MobiDB-lite"/>
    </source>
</evidence>
<proteinExistence type="predicted"/>
<evidence type="ECO:0000313" key="3">
    <source>
        <dbReference type="EMBL" id="GJT51153.1"/>
    </source>
</evidence>
<evidence type="ECO:0000256" key="1">
    <source>
        <dbReference type="SAM" id="Coils"/>
    </source>
</evidence>
<feature type="compositionally biased region" description="Basic and acidic residues" evidence="2">
    <location>
        <begin position="231"/>
        <end position="241"/>
    </location>
</feature>
<reference evidence="3" key="2">
    <citation type="submission" date="2022-01" db="EMBL/GenBank/DDBJ databases">
        <authorList>
            <person name="Yamashiro T."/>
            <person name="Shiraishi A."/>
            <person name="Satake H."/>
            <person name="Nakayama K."/>
        </authorList>
    </citation>
    <scope>NUCLEOTIDE SEQUENCE</scope>
</reference>
<organism evidence="3 4">
    <name type="scientific">Tanacetum coccineum</name>
    <dbReference type="NCBI Taxonomy" id="301880"/>
    <lineage>
        <taxon>Eukaryota</taxon>
        <taxon>Viridiplantae</taxon>
        <taxon>Streptophyta</taxon>
        <taxon>Embryophyta</taxon>
        <taxon>Tracheophyta</taxon>
        <taxon>Spermatophyta</taxon>
        <taxon>Magnoliopsida</taxon>
        <taxon>eudicotyledons</taxon>
        <taxon>Gunneridae</taxon>
        <taxon>Pentapetalae</taxon>
        <taxon>asterids</taxon>
        <taxon>campanulids</taxon>
        <taxon>Asterales</taxon>
        <taxon>Asteraceae</taxon>
        <taxon>Asteroideae</taxon>
        <taxon>Anthemideae</taxon>
        <taxon>Anthemidinae</taxon>
        <taxon>Tanacetum</taxon>
    </lineage>
</organism>
<protein>
    <submittedName>
        <fullName evidence="3">Uncharacterized protein</fullName>
    </submittedName>
</protein>
<evidence type="ECO:0000313" key="4">
    <source>
        <dbReference type="Proteomes" id="UP001151760"/>
    </source>
</evidence>
<feature type="region of interest" description="Disordered" evidence="2">
    <location>
        <begin position="688"/>
        <end position="740"/>
    </location>
</feature>
<feature type="compositionally biased region" description="Basic and acidic residues" evidence="2">
    <location>
        <begin position="691"/>
        <end position="704"/>
    </location>
</feature>
<name>A0ABQ5EJR4_9ASTR</name>
<sequence>MSGTMMKSHIHHLLHKNNSTKTKQQQTPQTVSTIKLPFSKRRGIRIWAMKIEHYLAPYRLSNLGRLSKLGMVLYQSTLDTTGQHYKFCLTIHCREGILQPDMRDSKGLLSNARDSWKILKTLKNKGIRSRGYITGKGKIQTGKLDFEDVSFVKELQHFNLFSVSQMCDKMNKVQKSTNFHAGQQASNQNEVQKTKLIQGNSSIEDELLMTVLKFLIGIVFFHKQLFFQNQTKRDRSPREHTNFGTASANEGLSSLTQPIRKKNDYDILPLEDINEDATVGILYYHASYDGEERFSEDLGSESWVDECRRMVQFEDSISLFIASTPIENQKPFVKDEEASSVLVLENLHSTWNLTQTVIMLEQILTGNPHRRFGPISWSEDSFTMAMQKANHCSYFLQQKLNMLLLQVAVGKKEGTSSESLLNAPFTLPSPEPSEATNGQLMNNLSAQSSEVPLSKIPDHFTKSFNLTSPKPFPTPNIPDSFQKHTVENLGDHSFKDTSLSGKWKLNLKGQITKAQKKAHPVFKHFTAYQNEYITRNKELKETSLKEKGSMMYIMEKYDDQVRASEEIFKGLNNDKGRKFKQLENDEEFARKVQEEWEAEEEKNKIAEEEEANEALIKNFDDVKARIEADIILAERIFKSKKRELKKFEDIQALYKTFNEVYLNISFPWKSAKDERFIKQLNKKRSGLSKSEVIKEDTKEEVKDEDKDEESTRKRKLGTRKKMKSRKRRYIQHTSEDDSDKENDDLRLYLTIAQDEDKEVDYEILDRKYPIIDWKTECFGTKPQPDEAKSIEEINLNVVTRSNGQQRHFTVLTSVLSIFDREDLNAVYQLVMNKYQDEMPEGFERVLWGDLMVLFNPE</sequence>
<keyword evidence="1" id="KW-0175">Coiled coil</keyword>
<comment type="caution">
    <text evidence="3">The sequence shown here is derived from an EMBL/GenBank/DDBJ whole genome shotgun (WGS) entry which is preliminary data.</text>
</comment>
<reference evidence="3" key="1">
    <citation type="journal article" date="2022" name="Int. J. Mol. Sci.">
        <title>Draft Genome of Tanacetum Coccineum: Genomic Comparison of Closely Related Tanacetum-Family Plants.</title>
        <authorList>
            <person name="Yamashiro T."/>
            <person name="Shiraishi A."/>
            <person name="Nakayama K."/>
            <person name="Satake H."/>
        </authorList>
    </citation>
    <scope>NUCLEOTIDE SEQUENCE</scope>
</reference>
<gene>
    <name evidence="3" type="ORF">Tco_0977310</name>
</gene>
<feature type="region of interest" description="Disordered" evidence="2">
    <location>
        <begin position="231"/>
        <end position="250"/>
    </location>
</feature>